<keyword evidence="13" id="KW-0539">Nucleus</keyword>
<evidence type="ECO:0000256" key="7">
    <source>
        <dbReference type="ARBA" id="ARBA00022801"/>
    </source>
</evidence>
<keyword evidence="17" id="KW-1185">Reference proteome</keyword>
<keyword evidence="11" id="KW-0943">RNA-mediated gene silencing</keyword>
<dbReference type="PANTHER" id="PTHR23336">
    <property type="entry name" value="ZINC FINGER CW-TYPE COILED-COIL DOMAIN PROTEIN 3"/>
    <property type="match status" value="1"/>
</dbReference>
<dbReference type="InterPro" id="IPR045261">
    <property type="entry name" value="MORC_ATPase"/>
</dbReference>
<feature type="compositionally biased region" description="Pro residues" evidence="14">
    <location>
        <begin position="14"/>
        <end position="31"/>
    </location>
</feature>
<dbReference type="PANTHER" id="PTHR23336:SF80">
    <property type="entry name" value="PROTEIN MICRORCHIDIA 7-LIKE"/>
    <property type="match status" value="1"/>
</dbReference>
<feature type="compositionally biased region" description="Polar residues" evidence="14">
    <location>
        <begin position="32"/>
        <end position="44"/>
    </location>
</feature>
<comment type="similarity">
    <text evidence="2">Belongs to the MORC ATPase protein family.</text>
</comment>
<keyword evidence="6" id="KW-0227">DNA damage</keyword>
<accession>A0A9D4V0I1</accession>
<keyword evidence="9" id="KW-0156">Chromatin regulator</keyword>
<evidence type="ECO:0000256" key="5">
    <source>
        <dbReference type="ARBA" id="ARBA00022759"/>
    </source>
</evidence>
<sequence length="834" mass="93113">METPAVHPLLDLDTPPPSPPSKKPKLEPPATPSSHNPFNQNQVAQHKEAQEPHQAMQQNNQDLPEDFLEPLDTNMNKFIFSSESSDSSSAPPLPLPPCSSDKQSGSSPPAAHAQRFSSTISIHQQSVNAMTATSSSPSASTLAIALVPPIVSLPTQVRHLRGALPPLPSSIPPSHYMINVPTSAAHLQEMSANNTLSANNHPRGCRQFWKAGDYDGDRSAAPSKCIPGGIDHVRVHPKFLHSNATSHKWALGAVAELLDNAVDEVNNGATFVNVDMERNPQDGGPMLIFEDDGGGMDPDRLRQCMSLGYSVKSKQANTIGQYGNGFKTSTMRLGSDVLVFTRRPAKSGGSPTQSIGMLSYSFLRDTYQEDIIVPMVDYEIESLGLRKLVRSTAEDWTCNLDTITKWSPYCTEADLLNQFQTMKYQGAKIIIFNLWEDDEGQMELDFEEDSHDIQVRGANRDENKIAMAEKYPNSRHYLTYRHSLRSYASILYLRLPDGFHINLRGKEVEHHPLVNDMMLTQEHTYRPHSGGNVALKETNMMAVVTIGFVKDAKEHIDVQGFNVYHKNRLIKPFWRIWNAASSQGRGIIAVLEANFVEPAHDKQGFERTVVLGRLEARLLQMQKAYWKEFSHRVGYAKKDTPRVHYPARGLIRLEAPPVSRMMTRGIASMGDSFASEWHFPEAVSMFHTTQEDCSGIEGFASDYSTNIHTKSHMEVECVGSPDSPQALPRIDENTPPPSNRNDTDAEKLKLEVKQNEHLKYKVLELQKTVVGLREAITEVTRQRDKFKLLVDDQARRQATEEQDLKAKLKAAYVRIQLLEGERSGPICSKQTTLG</sequence>
<keyword evidence="7" id="KW-0378">Hydrolase</keyword>
<comment type="caution">
    <text evidence="16">The sequence shown here is derived from an EMBL/GenBank/DDBJ whole genome shotgun (WGS) entry which is preliminary data.</text>
</comment>
<evidence type="ECO:0000313" key="16">
    <source>
        <dbReference type="EMBL" id="KAI5077521.1"/>
    </source>
</evidence>
<dbReference type="GO" id="GO:0005524">
    <property type="term" value="F:ATP binding"/>
    <property type="evidence" value="ECO:0007669"/>
    <property type="project" value="UniProtKB-KW"/>
</dbReference>
<dbReference type="Gene3D" id="3.30.565.10">
    <property type="entry name" value="Histidine kinase-like ATPase, C-terminal domain"/>
    <property type="match status" value="1"/>
</dbReference>
<protein>
    <recommendedName>
        <fullName evidence="15">Morc S5 domain-containing protein</fullName>
    </recommendedName>
</protein>
<evidence type="ECO:0000313" key="17">
    <source>
        <dbReference type="Proteomes" id="UP000886520"/>
    </source>
</evidence>
<dbReference type="EMBL" id="JABFUD020000007">
    <property type="protein sequence ID" value="KAI5077521.1"/>
    <property type="molecule type" value="Genomic_DNA"/>
</dbReference>
<feature type="compositionally biased region" description="Low complexity" evidence="14">
    <location>
        <begin position="81"/>
        <end position="90"/>
    </location>
</feature>
<evidence type="ECO:0000256" key="2">
    <source>
        <dbReference type="ARBA" id="ARBA00007845"/>
    </source>
</evidence>
<feature type="region of interest" description="Disordered" evidence="14">
    <location>
        <begin position="717"/>
        <end position="744"/>
    </location>
</feature>
<keyword evidence="4" id="KW-0547">Nucleotide-binding</keyword>
<evidence type="ECO:0000256" key="4">
    <source>
        <dbReference type="ARBA" id="ARBA00022741"/>
    </source>
</evidence>
<evidence type="ECO:0000256" key="1">
    <source>
        <dbReference type="ARBA" id="ARBA00004123"/>
    </source>
</evidence>
<dbReference type="GO" id="GO:0016887">
    <property type="term" value="F:ATP hydrolysis activity"/>
    <property type="evidence" value="ECO:0007669"/>
    <property type="project" value="InterPro"/>
</dbReference>
<dbReference type="GO" id="GO:0004519">
    <property type="term" value="F:endonuclease activity"/>
    <property type="evidence" value="ECO:0007669"/>
    <property type="project" value="UniProtKB-KW"/>
</dbReference>
<dbReference type="GO" id="GO:0005634">
    <property type="term" value="C:nucleus"/>
    <property type="evidence" value="ECO:0007669"/>
    <property type="project" value="UniProtKB-SubCell"/>
</dbReference>
<gene>
    <name evidence="16" type="ORF">GOP47_0007345</name>
</gene>
<evidence type="ECO:0000256" key="10">
    <source>
        <dbReference type="ARBA" id="ARBA00023054"/>
    </source>
</evidence>
<dbReference type="Proteomes" id="UP000886520">
    <property type="component" value="Chromosome 7"/>
</dbReference>
<evidence type="ECO:0000256" key="3">
    <source>
        <dbReference type="ARBA" id="ARBA00022722"/>
    </source>
</evidence>
<dbReference type="GO" id="GO:0006281">
    <property type="term" value="P:DNA repair"/>
    <property type="evidence" value="ECO:0007669"/>
    <property type="project" value="UniProtKB-KW"/>
</dbReference>
<dbReference type="AlphaFoldDB" id="A0A9D4V0I1"/>
<dbReference type="InterPro" id="IPR041006">
    <property type="entry name" value="Morc_S5"/>
</dbReference>
<evidence type="ECO:0000259" key="15">
    <source>
        <dbReference type="Pfam" id="PF17942"/>
    </source>
</evidence>
<evidence type="ECO:0000256" key="14">
    <source>
        <dbReference type="SAM" id="MobiDB-lite"/>
    </source>
</evidence>
<dbReference type="SUPFAM" id="SSF55874">
    <property type="entry name" value="ATPase domain of HSP90 chaperone/DNA topoisomerase II/histidine kinase"/>
    <property type="match status" value="1"/>
</dbReference>
<evidence type="ECO:0000256" key="12">
    <source>
        <dbReference type="ARBA" id="ARBA00023204"/>
    </source>
</evidence>
<keyword evidence="8" id="KW-0067">ATP-binding</keyword>
<dbReference type="GO" id="GO:0031349">
    <property type="term" value="P:positive regulation of defense response"/>
    <property type="evidence" value="ECO:0007669"/>
    <property type="project" value="UniProtKB-ARBA"/>
</dbReference>
<evidence type="ECO:0000256" key="9">
    <source>
        <dbReference type="ARBA" id="ARBA00022853"/>
    </source>
</evidence>
<feature type="region of interest" description="Disordered" evidence="14">
    <location>
        <begin position="1"/>
        <end position="68"/>
    </location>
</feature>
<feature type="region of interest" description="Disordered" evidence="14">
    <location>
        <begin position="81"/>
        <end position="115"/>
    </location>
</feature>
<keyword evidence="10" id="KW-0175">Coiled coil</keyword>
<dbReference type="Pfam" id="PF13589">
    <property type="entry name" value="HATPase_c_3"/>
    <property type="match status" value="1"/>
</dbReference>
<proteinExistence type="inferred from homology"/>
<name>A0A9D4V0I1_ADICA</name>
<evidence type="ECO:0000256" key="11">
    <source>
        <dbReference type="ARBA" id="ARBA00023158"/>
    </source>
</evidence>
<dbReference type="FunFam" id="3.30.565.10:FF:000075">
    <property type="entry name" value="MORC family CW-type zinc finger protein 4"/>
    <property type="match status" value="1"/>
</dbReference>
<dbReference type="GO" id="GO:0031047">
    <property type="term" value="P:regulatory ncRNA-mediated gene silencing"/>
    <property type="evidence" value="ECO:0007669"/>
    <property type="project" value="UniProtKB-KW"/>
</dbReference>
<keyword evidence="3" id="KW-0540">Nuclease</keyword>
<evidence type="ECO:0000256" key="8">
    <source>
        <dbReference type="ARBA" id="ARBA00022840"/>
    </source>
</evidence>
<comment type="subcellular location">
    <subcellularLocation>
        <location evidence="1">Nucleus</location>
    </subcellularLocation>
</comment>
<evidence type="ECO:0000256" key="13">
    <source>
        <dbReference type="ARBA" id="ARBA00023242"/>
    </source>
</evidence>
<organism evidence="16 17">
    <name type="scientific">Adiantum capillus-veneris</name>
    <name type="common">Maidenhair fern</name>
    <dbReference type="NCBI Taxonomy" id="13818"/>
    <lineage>
        <taxon>Eukaryota</taxon>
        <taxon>Viridiplantae</taxon>
        <taxon>Streptophyta</taxon>
        <taxon>Embryophyta</taxon>
        <taxon>Tracheophyta</taxon>
        <taxon>Polypodiopsida</taxon>
        <taxon>Polypodiidae</taxon>
        <taxon>Polypodiales</taxon>
        <taxon>Pteridineae</taxon>
        <taxon>Pteridaceae</taxon>
        <taxon>Vittarioideae</taxon>
        <taxon>Adiantum</taxon>
    </lineage>
</organism>
<dbReference type="OrthoDB" id="10395677at2759"/>
<dbReference type="InterPro" id="IPR036890">
    <property type="entry name" value="HATPase_C_sf"/>
</dbReference>
<dbReference type="Pfam" id="PF17942">
    <property type="entry name" value="Morc6_S5"/>
    <property type="match status" value="1"/>
</dbReference>
<reference evidence="16" key="1">
    <citation type="submission" date="2021-01" db="EMBL/GenBank/DDBJ databases">
        <title>Adiantum capillus-veneris genome.</title>
        <authorList>
            <person name="Fang Y."/>
            <person name="Liao Q."/>
        </authorList>
    </citation>
    <scope>NUCLEOTIDE SEQUENCE</scope>
    <source>
        <strain evidence="16">H3</strain>
        <tissue evidence="16">Leaf</tissue>
    </source>
</reference>
<dbReference type="GO" id="GO:0006325">
    <property type="term" value="P:chromatin organization"/>
    <property type="evidence" value="ECO:0007669"/>
    <property type="project" value="UniProtKB-KW"/>
</dbReference>
<feature type="domain" description="Morc S5" evidence="15">
    <location>
        <begin position="482"/>
        <end position="626"/>
    </location>
</feature>
<keyword evidence="5" id="KW-0255">Endonuclease</keyword>
<evidence type="ECO:0000256" key="6">
    <source>
        <dbReference type="ARBA" id="ARBA00022763"/>
    </source>
</evidence>
<keyword evidence="12" id="KW-0234">DNA repair</keyword>